<dbReference type="EMBL" id="CP001700">
    <property type="protein sequence ID" value="ACU73601.1"/>
    <property type="molecule type" value="Genomic_DNA"/>
</dbReference>
<protein>
    <submittedName>
        <fullName evidence="3">Transcriptional regulator, CdaR</fullName>
    </submittedName>
</protein>
<accession>C7PZT6</accession>
<gene>
    <name evidence="3" type="ordered locus">Caci_4740</name>
</gene>
<dbReference type="HOGENOM" id="CLU_017436_4_2_11"/>
<dbReference type="OrthoDB" id="3170447at2"/>
<sequence length="515" mass="55719">MRLRDLLDTPMPGLELLTGTDPLLEREISWVATTDLLDPGRYLNGGELVLTGLIWRREPRDSERFARAVAEAGAAAIAAGDASGAPIPRDLIRACRAHRTPLFRVPTELAFATLTEHLARHLSAERAADIGSVLERHGRLASASAAGTALAPILDLLAQDLGMPCWVLTPAGRPVAASHEPLPPSETEATVREALRAGQLPARIRRRSVFAISSGSPLTDWYLVFDGDYERWDPRRQALASKAAAVLAIERERLAARREPLRQLGADLVRLIAEDGGVAEIAARADLVGVGADTEVQAVALAGPAHHSGAILRALLEDVTEELRLRGQRRDAAADHDVPVAEFADHAVALVPNPPPDVAGHLRDLLGGMTAGLGREHLAIGVGSRRAAGLRATVDEARHALRIGRARSDQVSVIGHEELASHVLLLSGLPEDVRVAYRDRLLGPLRAYDALHRSDLEATLEAFLACSTSWTRCAEQMHVHVNTLRYRVARIEELTGRSLADLETQVDLFLALRLR</sequence>
<dbReference type="InParanoid" id="C7PZT6"/>
<dbReference type="Pfam" id="PF13556">
    <property type="entry name" value="HTH_30"/>
    <property type="match status" value="1"/>
</dbReference>
<dbReference type="PANTHER" id="PTHR33744:SF17">
    <property type="entry name" value="CONSERVED PROTEIN"/>
    <property type="match status" value="1"/>
</dbReference>
<name>C7PZT6_CATAD</name>
<dbReference type="RefSeq" id="WP_015793330.1">
    <property type="nucleotide sequence ID" value="NC_013131.1"/>
</dbReference>
<feature type="domain" description="PucR C-terminal helix-turn-helix" evidence="2">
    <location>
        <begin position="458"/>
        <end position="514"/>
    </location>
</feature>
<dbReference type="InterPro" id="IPR051448">
    <property type="entry name" value="CdaR-like_regulators"/>
</dbReference>
<evidence type="ECO:0000313" key="4">
    <source>
        <dbReference type="Proteomes" id="UP000000851"/>
    </source>
</evidence>
<proteinExistence type="predicted"/>
<evidence type="ECO:0000313" key="3">
    <source>
        <dbReference type="EMBL" id="ACU73601.1"/>
    </source>
</evidence>
<dbReference type="Proteomes" id="UP000000851">
    <property type="component" value="Chromosome"/>
</dbReference>
<dbReference type="InterPro" id="IPR042070">
    <property type="entry name" value="PucR_C-HTH_sf"/>
</dbReference>
<feature type="domain" description="Purine catabolism PurC-like" evidence="1">
    <location>
        <begin position="6"/>
        <end position="121"/>
    </location>
</feature>
<dbReference type="AlphaFoldDB" id="C7PZT6"/>
<dbReference type="STRING" id="479433.Caci_4740"/>
<dbReference type="KEGG" id="cai:Caci_4740"/>
<dbReference type="PANTHER" id="PTHR33744">
    <property type="entry name" value="CARBOHYDRATE DIACID REGULATOR"/>
    <property type="match status" value="1"/>
</dbReference>
<evidence type="ECO:0000259" key="2">
    <source>
        <dbReference type="Pfam" id="PF13556"/>
    </source>
</evidence>
<reference evidence="3 4" key="1">
    <citation type="journal article" date="2009" name="Stand. Genomic Sci.">
        <title>Complete genome sequence of Catenulispora acidiphila type strain (ID 139908).</title>
        <authorList>
            <person name="Copeland A."/>
            <person name="Lapidus A."/>
            <person name="Glavina Del Rio T."/>
            <person name="Nolan M."/>
            <person name="Lucas S."/>
            <person name="Chen F."/>
            <person name="Tice H."/>
            <person name="Cheng J.F."/>
            <person name="Bruce D."/>
            <person name="Goodwin L."/>
            <person name="Pitluck S."/>
            <person name="Mikhailova N."/>
            <person name="Pati A."/>
            <person name="Ivanova N."/>
            <person name="Mavromatis K."/>
            <person name="Chen A."/>
            <person name="Palaniappan K."/>
            <person name="Chain P."/>
            <person name="Land M."/>
            <person name="Hauser L."/>
            <person name="Chang Y.J."/>
            <person name="Jeffries C.D."/>
            <person name="Chertkov O."/>
            <person name="Brettin T."/>
            <person name="Detter J.C."/>
            <person name="Han C."/>
            <person name="Ali Z."/>
            <person name="Tindall B.J."/>
            <person name="Goker M."/>
            <person name="Bristow J."/>
            <person name="Eisen J.A."/>
            <person name="Markowitz V."/>
            <person name="Hugenholtz P."/>
            <person name="Kyrpides N.C."/>
            <person name="Klenk H.P."/>
        </authorList>
    </citation>
    <scope>NUCLEOTIDE SEQUENCE [LARGE SCALE GENOMIC DNA]</scope>
    <source>
        <strain evidence="4">DSM 44928 / JCM 14897 / NBRC 102108 / NRRL B-24433 / ID139908</strain>
    </source>
</reference>
<dbReference type="Gene3D" id="1.10.10.2840">
    <property type="entry name" value="PucR C-terminal helix-turn-helix domain"/>
    <property type="match status" value="1"/>
</dbReference>
<dbReference type="InterPro" id="IPR025736">
    <property type="entry name" value="PucR_C-HTH_dom"/>
</dbReference>
<dbReference type="eggNOG" id="COG2508">
    <property type="taxonomic scope" value="Bacteria"/>
</dbReference>
<organism evidence="3 4">
    <name type="scientific">Catenulispora acidiphila (strain DSM 44928 / JCM 14897 / NBRC 102108 / NRRL B-24433 / ID139908)</name>
    <dbReference type="NCBI Taxonomy" id="479433"/>
    <lineage>
        <taxon>Bacteria</taxon>
        <taxon>Bacillati</taxon>
        <taxon>Actinomycetota</taxon>
        <taxon>Actinomycetes</taxon>
        <taxon>Catenulisporales</taxon>
        <taxon>Catenulisporaceae</taxon>
        <taxon>Catenulispora</taxon>
    </lineage>
</organism>
<dbReference type="InterPro" id="IPR012914">
    <property type="entry name" value="PucR_dom"/>
</dbReference>
<keyword evidence="4" id="KW-1185">Reference proteome</keyword>
<evidence type="ECO:0000259" key="1">
    <source>
        <dbReference type="Pfam" id="PF07905"/>
    </source>
</evidence>
<dbReference type="Pfam" id="PF07905">
    <property type="entry name" value="PucR"/>
    <property type="match status" value="1"/>
</dbReference>